<evidence type="ECO:0000313" key="1">
    <source>
        <dbReference type="EMBL" id="USQ82063.1"/>
    </source>
</evidence>
<organism evidence="1 2">
    <name type="scientific">Ornithinimicrobium faecis</name>
    <dbReference type="NCBI Taxonomy" id="2934158"/>
    <lineage>
        <taxon>Bacteria</taxon>
        <taxon>Bacillati</taxon>
        <taxon>Actinomycetota</taxon>
        <taxon>Actinomycetes</taxon>
        <taxon>Micrococcales</taxon>
        <taxon>Ornithinimicrobiaceae</taxon>
        <taxon>Ornithinimicrobium</taxon>
    </lineage>
</organism>
<accession>A0ABY4YZ56</accession>
<dbReference type="Proteomes" id="UP001056455">
    <property type="component" value="Chromosome"/>
</dbReference>
<gene>
    <name evidence="1" type="ORF">NF556_10615</name>
</gene>
<reference evidence="1" key="1">
    <citation type="submission" date="2022-06" db="EMBL/GenBank/DDBJ databases">
        <title>Ornithinimicrobium HY1793.</title>
        <authorList>
            <person name="Huang Y."/>
        </authorList>
    </citation>
    <scope>NUCLEOTIDE SEQUENCE</scope>
    <source>
        <strain evidence="1">HY1793</strain>
    </source>
</reference>
<dbReference type="RefSeq" id="WP_252595634.1">
    <property type="nucleotide sequence ID" value="NZ_CP099489.1"/>
</dbReference>
<proteinExistence type="predicted"/>
<dbReference type="EMBL" id="CP099489">
    <property type="protein sequence ID" value="USQ82063.1"/>
    <property type="molecule type" value="Genomic_DNA"/>
</dbReference>
<protein>
    <submittedName>
        <fullName evidence="1">Uncharacterized protein</fullName>
    </submittedName>
</protein>
<sequence>MAQRLRTDHDLPSLRIAFGDGGREVVRFWLVRGAGQPELAAQCQASELGPVDFPDGDGDGTVTDDQFSLPSDVLFELSQRIPGLGSSDSPPDNALWLELVSPRGYLHLVPWEQLLQPLGRPLVRLPNYTVRPQAQSQTLEVALCASTPVFRSEFDPPATLARLARLWVTMAGKPTTVHLFCDQWAHAQVAELVADLDGVHLADPSGWGAVAHPASMVSNAWLEWIGGTLEGRALDVVHLVGYGYLSAGRGAVALAATPTSSAREHAEFVGAAQLAQFVASRGAWTFVVSGPPDNYSGAALRDVADSLAINSPGISIAHDLTLDPDVSQLTRVVELIYAGQDSITEPLPGIACWAHPKFVEYPEENLITRTGHSAMVGAATQTVLAAPNTPASVASGTRYLEALQAQWSATGGGAIDADAVAALRRVSDVLEHRAAEFQGDS</sequence>
<name>A0ABY4YZ56_9MICO</name>
<keyword evidence="2" id="KW-1185">Reference proteome</keyword>
<evidence type="ECO:0000313" key="2">
    <source>
        <dbReference type="Proteomes" id="UP001056455"/>
    </source>
</evidence>